<dbReference type="AlphaFoldDB" id="A0A6J1PQ89"/>
<reference evidence="4" key="1">
    <citation type="submission" date="2025-08" db="UniProtKB">
        <authorList>
            <consortium name="RefSeq"/>
        </authorList>
    </citation>
    <scope>IDENTIFICATION</scope>
    <source>
        <tissue evidence="4">Whole body</tissue>
    </source>
</reference>
<dbReference type="RefSeq" id="XP_024871498.1">
    <property type="nucleotide sequence ID" value="XM_025015730.1"/>
</dbReference>
<dbReference type="GeneID" id="112454373"/>
<dbReference type="InterPro" id="IPR013087">
    <property type="entry name" value="Znf_C2H2_type"/>
</dbReference>
<organism evidence="3 4">
    <name type="scientific">Temnothorax curvispinosus</name>
    <dbReference type="NCBI Taxonomy" id="300111"/>
    <lineage>
        <taxon>Eukaryota</taxon>
        <taxon>Metazoa</taxon>
        <taxon>Ecdysozoa</taxon>
        <taxon>Arthropoda</taxon>
        <taxon>Hexapoda</taxon>
        <taxon>Insecta</taxon>
        <taxon>Pterygota</taxon>
        <taxon>Neoptera</taxon>
        <taxon>Endopterygota</taxon>
        <taxon>Hymenoptera</taxon>
        <taxon>Apocrita</taxon>
        <taxon>Aculeata</taxon>
        <taxon>Formicoidea</taxon>
        <taxon>Formicidae</taxon>
        <taxon>Myrmicinae</taxon>
        <taxon>Temnothorax</taxon>
    </lineage>
</organism>
<protein>
    <submittedName>
        <fullName evidence="4">Uncharacterized protein LOC112454373</fullName>
    </submittedName>
</protein>
<evidence type="ECO:0000259" key="2">
    <source>
        <dbReference type="PROSITE" id="PS50157"/>
    </source>
</evidence>
<dbReference type="PROSITE" id="PS00028">
    <property type="entry name" value="ZINC_FINGER_C2H2_1"/>
    <property type="match status" value="1"/>
</dbReference>
<dbReference type="Proteomes" id="UP000504618">
    <property type="component" value="Unplaced"/>
</dbReference>
<accession>A0A6J1PQ89</accession>
<evidence type="ECO:0000256" key="1">
    <source>
        <dbReference type="PROSITE-ProRule" id="PRU00042"/>
    </source>
</evidence>
<dbReference type="OrthoDB" id="7527567at2759"/>
<dbReference type="GO" id="GO:0008270">
    <property type="term" value="F:zinc ion binding"/>
    <property type="evidence" value="ECO:0007669"/>
    <property type="project" value="UniProtKB-KW"/>
</dbReference>
<evidence type="ECO:0000313" key="3">
    <source>
        <dbReference type="Proteomes" id="UP000504618"/>
    </source>
</evidence>
<keyword evidence="1" id="KW-0863">Zinc-finger</keyword>
<proteinExistence type="predicted"/>
<feature type="domain" description="C2H2-type" evidence="2">
    <location>
        <begin position="31"/>
        <end position="54"/>
    </location>
</feature>
<sequence>MRIAEVQTKGKGFRISADVTLRECSVVIVGSTCGICGRAFKCESDVALHTRWRHNAALGSLMDILDHHKINLDGGQQFDVCDIPFEILSNLRIHKRLTHKNRLRQRRSRQKGMVRVKFKLNGVTTTDVSLDRRYIKLQDSLGYIVDVCTQTPGSFENEGAERKDNRAGNIDLSFPNHVVDESHMQHGIRPDKAANRYIVGKFASTKGDAIASRTVVVGKSLEKISNTPYKDAIPDSNSSCERQEDRCYLASQETTADMVIKTFSDSIDIRDKENSSTTNERERRNCQNEISFNDNKVLLACQPEKSDKTSPMSKQNSWSSESPHYSIRWSGEVAGAKETAKLTNSFINSMEIIINNGKSYGFDGDATKRLAPSLSRLHKKTESVKTNSNIDDDVQEVLRIMRGNTQNDINHESPNRMEREMLVQNAASNTLPSQLEPTIYPEECDVVFTNFGPSDCPSFMTITESEYQFLANSFNRKLGIYLADLDHYGIKLCSDLPEINNNLEEYAVCAHQDIFETWKQSDGSPYTTELKANDNEIAVVLD</sequence>
<name>A0A6J1PQ89_9HYME</name>
<keyword evidence="1" id="KW-0479">Metal-binding</keyword>
<keyword evidence="1" id="KW-0862">Zinc</keyword>
<keyword evidence="3" id="KW-1185">Reference proteome</keyword>
<evidence type="ECO:0000313" key="4">
    <source>
        <dbReference type="RefSeq" id="XP_024871498.1"/>
    </source>
</evidence>
<gene>
    <name evidence="4" type="primary">LOC112454373</name>
</gene>
<dbReference type="PROSITE" id="PS50157">
    <property type="entry name" value="ZINC_FINGER_C2H2_2"/>
    <property type="match status" value="1"/>
</dbReference>